<dbReference type="InterPro" id="IPR007345">
    <property type="entry name" value="Polysacch_pyruvyl_Trfase"/>
</dbReference>
<dbReference type="PANTHER" id="PTHR36836">
    <property type="entry name" value="COLANIC ACID BIOSYNTHESIS PROTEIN WCAK"/>
    <property type="match status" value="1"/>
</dbReference>
<organism evidence="2 3">
    <name type="scientific">Deinococcus ruber</name>
    <dbReference type="NCBI Taxonomy" id="1848197"/>
    <lineage>
        <taxon>Bacteria</taxon>
        <taxon>Thermotogati</taxon>
        <taxon>Deinococcota</taxon>
        <taxon>Deinococci</taxon>
        <taxon>Deinococcales</taxon>
        <taxon>Deinococcaceae</taxon>
        <taxon>Deinococcus</taxon>
    </lineage>
</organism>
<keyword evidence="3" id="KW-1185">Reference proteome</keyword>
<keyword evidence="2" id="KW-0808">Transferase</keyword>
<dbReference type="RefSeq" id="WP_189088118.1">
    <property type="nucleotide sequence ID" value="NZ_BMQL01000002.1"/>
</dbReference>
<dbReference type="Pfam" id="PF04230">
    <property type="entry name" value="PS_pyruv_trans"/>
    <property type="match status" value="1"/>
</dbReference>
<feature type="domain" description="Polysaccharide pyruvyl transferase" evidence="1">
    <location>
        <begin position="13"/>
        <end position="270"/>
    </location>
</feature>
<dbReference type="PANTHER" id="PTHR36836:SF1">
    <property type="entry name" value="COLANIC ACID BIOSYNTHESIS PROTEIN WCAK"/>
    <property type="match status" value="1"/>
</dbReference>
<dbReference type="InterPro" id="IPR019896">
    <property type="entry name" value="Polysacch_pyruvyl_Trfase_CsaB"/>
</dbReference>
<reference evidence="2" key="1">
    <citation type="journal article" date="2014" name="Int. J. Syst. Evol. Microbiol.">
        <title>Complete genome sequence of Corynebacterium casei LMG S-19264T (=DSM 44701T), isolated from a smear-ripened cheese.</title>
        <authorList>
            <consortium name="US DOE Joint Genome Institute (JGI-PGF)"/>
            <person name="Walter F."/>
            <person name="Albersmeier A."/>
            <person name="Kalinowski J."/>
            <person name="Ruckert C."/>
        </authorList>
    </citation>
    <scope>NUCLEOTIDE SEQUENCE</scope>
    <source>
        <strain evidence="2">JCM 31311</strain>
    </source>
</reference>
<evidence type="ECO:0000313" key="3">
    <source>
        <dbReference type="Proteomes" id="UP000603865"/>
    </source>
</evidence>
<dbReference type="GO" id="GO:0016740">
    <property type="term" value="F:transferase activity"/>
    <property type="evidence" value="ECO:0007669"/>
    <property type="project" value="UniProtKB-KW"/>
</dbReference>
<dbReference type="Proteomes" id="UP000603865">
    <property type="component" value="Unassembled WGS sequence"/>
</dbReference>
<dbReference type="EMBL" id="BMQL01000002">
    <property type="protein sequence ID" value="GGQ97207.1"/>
    <property type="molecule type" value="Genomic_DNA"/>
</dbReference>
<comment type="caution">
    <text evidence="2">The sequence shown here is derived from an EMBL/GenBank/DDBJ whole genome shotgun (WGS) entry which is preliminary data.</text>
</comment>
<proteinExistence type="predicted"/>
<evidence type="ECO:0000313" key="2">
    <source>
        <dbReference type="EMBL" id="GGQ97207.1"/>
    </source>
</evidence>
<gene>
    <name evidence="2" type="ORF">GCM10008957_06960</name>
</gene>
<dbReference type="NCBIfam" id="TIGR03609">
    <property type="entry name" value="S_layer_CsaB"/>
    <property type="match status" value="1"/>
</dbReference>
<sequence>MNITVSGYYGFHNTGDEAIALSISRELKARGHAPLLLSREPAQTAAAYGCASAARMSLPGLLRSLLGAQMVWSGGGGLLQDKTSSRNLTYYLTLIRAALLLGRRVVVFNQSIGPLSLEGGARVARVLNDRRIQVIVRDRASLETLRRLGVQATLGGDPALLLAPTAGLTPRPETVVLAPRGDVQDANAGLKALTRQLQERGRRVVALSFHPGVDDAAAHALGADEVISTSDPQRALDTIAAAGYVVGVRLHAVILAAAAGVPFAGVSYDPKVAGFCDDAGAASVGTDFDAAQVCGLVQKNTAPDWAQVEEMRARARESFDLALK</sequence>
<protein>
    <submittedName>
        <fullName evidence="2">Polysaccharide pyruvyl transferase CsaB</fullName>
    </submittedName>
</protein>
<evidence type="ECO:0000259" key="1">
    <source>
        <dbReference type="Pfam" id="PF04230"/>
    </source>
</evidence>
<reference evidence="2" key="2">
    <citation type="submission" date="2020-09" db="EMBL/GenBank/DDBJ databases">
        <authorList>
            <person name="Sun Q."/>
            <person name="Ohkuma M."/>
        </authorList>
    </citation>
    <scope>NUCLEOTIDE SEQUENCE</scope>
    <source>
        <strain evidence="2">JCM 31311</strain>
    </source>
</reference>
<name>A0A918F1W9_9DEIO</name>
<dbReference type="AlphaFoldDB" id="A0A918F1W9"/>
<accession>A0A918F1W9</accession>